<feature type="compositionally biased region" description="Basic residues" evidence="1">
    <location>
        <begin position="1017"/>
        <end position="1027"/>
    </location>
</feature>
<gene>
    <name evidence="3" type="ORF">E1B28_004097</name>
</gene>
<feature type="compositionally biased region" description="Acidic residues" evidence="1">
    <location>
        <begin position="122"/>
        <end position="133"/>
    </location>
</feature>
<dbReference type="KEGG" id="more:E1B28_004097"/>
<comment type="caution">
    <text evidence="3">The sequence shown here is derived from an EMBL/GenBank/DDBJ whole genome shotgun (WGS) entry which is preliminary data.</text>
</comment>
<accession>A0A9P7UXX0</accession>
<feature type="compositionally biased region" description="Basic and acidic residues" evidence="1">
    <location>
        <begin position="197"/>
        <end position="217"/>
    </location>
</feature>
<feature type="region of interest" description="Disordered" evidence="1">
    <location>
        <begin position="1011"/>
        <end position="1118"/>
    </location>
</feature>
<feature type="compositionally biased region" description="Low complexity" evidence="1">
    <location>
        <begin position="371"/>
        <end position="383"/>
    </location>
</feature>
<feature type="compositionally biased region" description="Basic and acidic residues" evidence="1">
    <location>
        <begin position="112"/>
        <end position="121"/>
    </location>
</feature>
<evidence type="ECO:0000313" key="4">
    <source>
        <dbReference type="Proteomes" id="UP001049176"/>
    </source>
</evidence>
<feature type="compositionally biased region" description="Basic and acidic residues" evidence="1">
    <location>
        <begin position="538"/>
        <end position="548"/>
    </location>
</feature>
<feature type="compositionally biased region" description="Basic and acidic residues" evidence="1">
    <location>
        <begin position="1326"/>
        <end position="1345"/>
    </location>
</feature>
<feature type="compositionally biased region" description="Acidic residues" evidence="1">
    <location>
        <begin position="620"/>
        <end position="630"/>
    </location>
</feature>
<sequence>MVLTKEDSIVADSTASSPPAHAIATVKRPTKTYGRPRDSSTVADPEHRRSSSSSSATANIGSIYWTAPVNTQEEIPPSSEPPHSSPGDRQRYVDEGENVNSSSDAFPSFEFSWRRNLRDMDRDDDIDDAENDESGERTSSSKSRPVSAPKPLIAEQREANEAGSSQRAGTPPAPLLDDIFGGSSTTGGSSAQGPSDLHTEHYSSPVKNERRVSGRVEDENEESDAEQEEPEESSATKPSPIIRPTRASSFTPPTAGDGIPANKQQQKGNRGASARRNVPPLTFEDDQITSFKPGGTSRPQNKERKRVKGLTKKEKQEMQKESHRIKAGREVHITQAEPSKNFTLSSWAKSVIGDTSKTQRALSNPPKGDPKSSPISEYSSPLSLDKRPQNTHPSLLNPRRNVPSLALSLAERRFSDGEDELPELGNVVANVQAASKPESDDKRRDLHARKLALLARMNQIRPIAGEVDDEGDLQIVDSATPPTGTKRNPATHGVPSASTSSAHRNRIHSRLSAKRGKKTMVPGDINKDLMQRVQEVGKSVRDKKEAEWLRNGGMLPEMKQNDHVPVESMHELLQKSFDERRKAKDEQGEEEDEDENEGSDEDWNSDQEERYRGSASPDPEVGEVGEDADVDITMVNTLDNKGHSQDAPLKRPRTKRATIHTVHSDSEEENDENVSPALAVPSATVKDDDVKMPSVRRGSVSSFEGGTEDEYDKENDTRRMYDRSEDKENTVVVRLSTASRPSLGSRQGSLFGLEEGLSSRLSMSPGQVISDEENDENDHKGLQRQPLQPLEPRKALLSSPDSFFNRLHQVEPDSVSASSGGEPTSTLEPALNLIGPRLNAEFSQFSDEEFENAVPKPLQGGLADLFDSTTQNSPSSRNRHLGTLKPPPSLGLTQDVDARPVLLVDDQLQRKADEIFEKEQGWVIDRADEQCHKRPELYVNDAGFLTQTRPEGTPDIYRPLPTQIDSISRQPSQALVSQRRTLSEASLASSSVRTPFSNISLATLDFDGTLVDSPSNRSRRRLMKKRQSSSPSGDARAPQLAMSTALRDPFKSRKDKVPKDKGLLPQKSVFVEAEAQESDEEEMFGFVRKKGGDDEEDDENEDQDKTLETLVDDGEMDEDTVNREAVLEKFQEHAEADDQKLEKMNKDVVEGEWRKKRRRGIGVDDSDEEFNDDYEQRRIRQKMYGHGQIDRQNIKELGNHPETSAFFDSYRKGIQDEDDNNDLAYLVEGRPDVAMGDATMVEEEREEEEEVVTAAQIQAELRQAAQNNIDEGETAFDPRDISWADEQDEELTVPVKIVRGRRAIDPRGARGQPDEHDIHVQPSRFMDNDQQRASMHDWAKTENRMRSRGGNGRSVASATITGHKKAKFASGGGSLRGLGSGSKDAGVGTARIPKSVKAAPSFLNNPALERTSRFG</sequence>
<feature type="domain" description="DNA replication checkpoint mediator MRC1" evidence="2">
    <location>
        <begin position="1067"/>
        <end position="1208"/>
    </location>
</feature>
<dbReference type="OrthoDB" id="3361281at2759"/>
<feature type="compositionally biased region" description="Basic and acidic residues" evidence="1">
    <location>
        <begin position="1048"/>
        <end position="1062"/>
    </location>
</feature>
<organism evidence="3 4">
    <name type="scientific">Marasmius oreades</name>
    <name type="common">fairy-ring Marasmius</name>
    <dbReference type="NCBI Taxonomy" id="181124"/>
    <lineage>
        <taxon>Eukaryota</taxon>
        <taxon>Fungi</taxon>
        <taxon>Dikarya</taxon>
        <taxon>Basidiomycota</taxon>
        <taxon>Agaricomycotina</taxon>
        <taxon>Agaricomycetes</taxon>
        <taxon>Agaricomycetidae</taxon>
        <taxon>Agaricales</taxon>
        <taxon>Marasmiineae</taxon>
        <taxon>Marasmiaceae</taxon>
        <taxon>Marasmius</taxon>
    </lineage>
</organism>
<feature type="compositionally biased region" description="Basic and acidic residues" evidence="1">
    <location>
        <begin position="1302"/>
        <end position="1319"/>
    </location>
</feature>
<dbReference type="Pfam" id="PF09444">
    <property type="entry name" value="MRC1"/>
    <property type="match status" value="1"/>
</dbReference>
<feature type="compositionally biased region" description="Acidic residues" evidence="1">
    <location>
        <begin position="1093"/>
        <end position="1102"/>
    </location>
</feature>
<proteinExistence type="predicted"/>
<feature type="region of interest" description="Disordered" evidence="1">
    <location>
        <begin position="1302"/>
        <end position="1386"/>
    </location>
</feature>
<dbReference type="EMBL" id="CM032182">
    <property type="protein sequence ID" value="KAG7096683.1"/>
    <property type="molecule type" value="Genomic_DNA"/>
</dbReference>
<dbReference type="Proteomes" id="UP001049176">
    <property type="component" value="Chromosome 2"/>
</dbReference>
<feature type="region of interest" description="Disordered" evidence="1">
    <location>
        <begin position="471"/>
        <end position="832"/>
    </location>
</feature>
<keyword evidence="4" id="KW-1185">Reference proteome</keyword>
<protein>
    <recommendedName>
        <fullName evidence="2">DNA replication checkpoint mediator MRC1 domain-containing protein</fullName>
    </recommendedName>
</protein>
<feature type="compositionally biased region" description="Acidic residues" evidence="1">
    <location>
        <begin position="587"/>
        <end position="606"/>
    </location>
</feature>
<feature type="compositionally biased region" description="Polar residues" evidence="1">
    <location>
        <begin position="815"/>
        <end position="827"/>
    </location>
</feature>
<feature type="compositionally biased region" description="Acidic residues" evidence="1">
    <location>
        <begin position="218"/>
        <end position="232"/>
    </location>
</feature>
<feature type="region of interest" description="Disordered" evidence="1">
    <location>
        <begin position="858"/>
        <end position="893"/>
    </location>
</feature>
<feature type="region of interest" description="Disordered" evidence="1">
    <location>
        <begin position="1"/>
        <end position="401"/>
    </location>
</feature>
<evidence type="ECO:0000259" key="2">
    <source>
        <dbReference type="Pfam" id="PF09444"/>
    </source>
</evidence>
<dbReference type="InterPro" id="IPR018564">
    <property type="entry name" value="Repl_chkpnt_MRC1_dom"/>
</dbReference>
<feature type="compositionally biased region" description="Gly residues" evidence="1">
    <location>
        <begin position="1370"/>
        <end position="1380"/>
    </location>
</feature>
<feature type="compositionally biased region" description="Basic and acidic residues" evidence="1">
    <location>
        <begin position="311"/>
        <end position="332"/>
    </location>
</feature>
<feature type="compositionally biased region" description="Polar residues" evidence="1">
    <location>
        <begin position="736"/>
        <end position="748"/>
    </location>
</feature>
<feature type="compositionally biased region" description="Acidic residues" evidence="1">
    <location>
        <begin position="1074"/>
        <end position="1083"/>
    </location>
</feature>
<feature type="compositionally biased region" description="Polar residues" evidence="1">
    <location>
        <begin position="867"/>
        <end position="876"/>
    </location>
</feature>
<evidence type="ECO:0000313" key="3">
    <source>
        <dbReference type="EMBL" id="KAG7096683.1"/>
    </source>
</evidence>
<feature type="compositionally biased region" description="Basic and acidic residues" evidence="1">
    <location>
        <begin position="559"/>
        <end position="586"/>
    </location>
</feature>
<dbReference type="GeneID" id="66073173"/>
<dbReference type="RefSeq" id="XP_043013153.1">
    <property type="nucleotide sequence ID" value="XM_043148554.1"/>
</dbReference>
<reference evidence="3" key="1">
    <citation type="journal article" date="2021" name="Genome Biol. Evol.">
        <title>The assembled and annotated genome of the fairy-ring fungus Marasmius oreades.</title>
        <authorList>
            <person name="Hiltunen M."/>
            <person name="Ament-Velasquez S.L."/>
            <person name="Johannesson H."/>
        </authorList>
    </citation>
    <scope>NUCLEOTIDE SEQUENCE</scope>
    <source>
        <strain evidence="3">03SP1</strain>
    </source>
</reference>
<feature type="compositionally biased region" description="Basic residues" evidence="1">
    <location>
        <begin position="503"/>
        <end position="518"/>
    </location>
</feature>
<name>A0A9P7UXX0_9AGAR</name>
<evidence type="ECO:0000256" key="1">
    <source>
        <dbReference type="SAM" id="MobiDB-lite"/>
    </source>
</evidence>
<feature type="compositionally biased region" description="Polar residues" evidence="1">
    <location>
        <begin position="336"/>
        <end position="362"/>
    </location>
</feature>
<feature type="compositionally biased region" description="Basic and acidic residues" evidence="1">
    <location>
        <begin position="714"/>
        <end position="729"/>
    </location>
</feature>